<feature type="domain" description="N-acetyltransferase" evidence="3">
    <location>
        <begin position="1"/>
        <end position="141"/>
    </location>
</feature>
<dbReference type="GO" id="GO:0016747">
    <property type="term" value="F:acyltransferase activity, transferring groups other than amino-acyl groups"/>
    <property type="evidence" value="ECO:0007669"/>
    <property type="project" value="InterPro"/>
</dbReference>
<evidence type="ECO:0000259" key="3">
    <source>
        <dbReference type="PROSITE" id="PS51186"/>
    </source>
</evidence>
<gene>
    <name evidence="4" type="ORF">SDC9_82305</name>
</gene>
<sequence length="141" mass="16091">MHIEQLKNIDDTVLKAFKILIPQLIDRNSYPSREELQEILQAGNTFLFIARENDEILGTLSLVVYKIPTGKKAWIEDVVVDENARGKGVAASLVYHALKVAREKGIEKVDLTSTPARVAANRLYQKLGFRKRETNVYRFTF</sequence>
<organism evidence="4">
    <name type="scientific">bioreactor metagenome</name>
    <dbReference type="NCBI Taxonomy" id="1076179"/>
    <lineage>
        <taxon>unclassified sequences</taxon>
        <taxon>metagenomes</taxon>
        <taxon>ecological metagenomes</taxon>
    </lineage>
</organism>
<evidence type="ECO:0000256" key="1">
    <source>
        <dbReference type="ARBA" id="ARBA00022679"/>
    </source>
</evidence>
<proteinExistence type="predicted"/>
<dbReference type="PROSITE" id="PS51186">
    <property type="entry name" value="GNAT"/>
    <property type="match status" value="1"/>
</dbReference>
<keyword evidence="1" id="KW-0808">Transferase</keyword>
<dbReference type="InterPro" id="IPR000182">
    <property type="entry name" value="GNAT_dom"/>
</dbReference>
<dbReference type="InterPro" id="IPR050832">
    <property type="entry name" value="Bact_Acetyltransf"/>
</dbReference>
<reference evidence="4" key="1">
    <citation type="submission" date="2019-08" db="EMBL/GenBank/DDBJ databases">
        <authorList>
            <person name="Kucharzyk K."/>
            <person name="Murdoch R.W."/>
            <person name="Higgins S."/>
            <person name="Loffler F."/>
        </authorList>
    </citation>
    <scope>NUCLEOTIDE SEQUENCE</scope>
</reference>
<dbReference type="SUPFAM" id="SSF55729">
    <property type="entry name" value="Acyl-CoA N-acyltransferases (Nat)"/>
    <property type="match status" value="1"/>
</dbReference>
<comment type="caution">
    <text evidence="4">The sequence shown here is derived from an EMBL/GenBank/DDBJ whole genome shotgun (WGS) entry which is preliminary data.</text>
</comment>
<dbReference type="CDD" id="cd04301">
    <property type="entry name" value="NAT_SF"/>
    <property type="match status" value="1"/>
</dbReference>
<dbReference type="EMBL" id="VSSQ01007372">
    <property type="protein sequence ID" value="MPM35712.1"/>
    <property type="molecule type" value="Genomic_DNA"/>
</dbReference>
<keyword evidence="2" id="KW-0012">Acyltransferase</keyword>
<dbReference type="Gene3D" id="3.40.630.30">
    <property type="match status" value="1"/>
</dbReference>
<dbReference type="Pfam" id="PF00583">
    <property type="entry name" value="Acetyltransf_1"/>
    <property type="match status" value="1"/>
</dbReference>
<dbReference type="InterPro" id="IPR016181">
    <property type="entry name" value="Acyl_CoA_acyltransferase"/>
</dbReference>
<dbReference type="AlphaFoldDB" id="A0A644Z4J5"/>
<accession>A0A644Z4J5</accession>
<dbReference type="PANTHER" id="PTHR43877">
    <property type="entry name" value="AMINOALKYLPHOSPHONATE N-ACETYLTRANSFERASE-RELATED-RELATED"/>
    <property type="match status" value="1"/>
</dbReference>
<evidence type="ECO:0000313" key="4">
    <source>
        <dbReference type="EMBL" id="MPM35712.1"/>
    </source>
</evidence>
<protein>
    <recommendedName>
        <fullName evidence="3">N-acetyltransferase domain-containing protein</fullName>
    </recommendedName>
</protein>
<name>A0A644Z4J5_9ZZZZ</name>
<evidence type="ECO:0000256" key="2">
    <source>
        <dbReference type="ARBA" id="ARBA00023315"/>
    </source>
</evidence>